<evidence type="ECO:0000256" key="2">
    <source>
        <dbReference type="SAM" id="Phobius"/>
    </source>
</evidence>
<sequence>MCDGTGAVRNAYHRLQCQAHLDPALLVSMSSYSVIGTILFGAVVLYLLTRRSHHFFADHSPIMSPDTVSSLFPDRPIRPLPKRRLRDQLSPEVADTIKCPTSSHENAPLFYYPPYSVKDQTAPSAPGPTSPAGQGRRNEPGRNYTPRRNGVGLSDGDEDEPASRSTVVTRSPPEILTRATRRPSRLDQARHPNPQAPPSTTSSLDACDFENSNNKKKRKIPSPSDLILSTHALNSEISSLAISSQAHSPGNEVNGERPHSHLVGNSASGSSMAHNQGMSGPGRGRLGRARNGRSPLRALSDGSNSWTGRTSKPPPPQWASTEHESTGIISNAIANAEKLGPQGQENVSLLQQHTAGTVTPASTHFTFTCDSQVPGTVRWPGESMGNKVATQRPPAPPPPDNGGRTSQADGPLKANGGSGNSPKTERRQLEKELKIAARHRRRLAGQNYFANPPAAENIWICEFCEYQRIFGEPPRALIRKYELNARRHTQEEVDRKRLLEKAKAKSRKARRTGKTSTRGSQAQQQPPQDQDDSLADHSAASMEAQSSHSTHSEGADYGDGSVEEYPDPPPAIPPDLDPTVRQILRAV</sequence>
<feature type="compositionally biased region" description="Basic and acidic residues" evidence="1">
    <location>
        <begin position="488"/>
        <end position="503"/>
    </location>
</feature>
<keyword evidence="4" id="KW-1185">Reference proteome</keyword>
<feature type="region of interest" description="Disordered" evidence="1">
    <location>
        <begin position="72"/>
        <end position="223"/>
    </location>
</feature>
<accession>A0A9P9AS79</accession>
<organism evidence="3 4">
    <name type="scientific">Thelonectria olida</name>
    <dbReference type="NCBI Taxonomy" id="1576542"/>
    <lineage>
        <taxon>Eukaryota</taxon>
        <taxon>Fungi</taxon>
        <taxon>Dikarya</taxon>
        <taxon>Ascomycota</taxon>
        <taxon>Pezizomycotina</taxon>
        <taxon>Sordariomycetes</taxon>
        <taxon>Hypocreomycetidae</taxon>
        <taxon>Hypocreales</taxon>
        <taxon>Nectriaceae</taxon>
        <taxon>Thelonectria</taxon>
    </lineage>
</organism>
<feature type="compositionally biased region" description="Low complexity" evidence="1">
    <location>
        <begin position="514"/>
        <end position="528"/>
    </location>
</feature>
<keyword evidence="2" id="KW-0812">Transmembrane</keyword>
<feature type="region of interest" description="Disordered" evidence="1">
    <location>
        <begin position="376"/>
        <end position="428"/>
    </location>
</feature>
<proteinExistence type="predicted"/>
<keyword evidence="2" id="KW-1133">Transmembrane helix</keyword>
<dbReference type="OrthoDB" id="4174342at2759"/>
<protein>
    <submittedName>
        <fullName evidence="3">Uncharacterized protein</fullName>
    </submittedName>
</protein>
<evidence type="ECO:0000313" key="3">
    <source>
        <dbReference type="EMBL" id="KAH6894182.1"/>
    </source>
</evidence>
<feature type="compositionally biased region" description="Basic residues" evidence="1">
    <location>
        <begin position="504"/>
        <end position="513"/>
    </location>
</feature>
<feature type="region of interest" description="Disordered" evidence="1">
    <location>
        <begin position="243"/>
        <end position="324"/>
    </location>
</feature>
<comment type="caution">
    <text evidence="3">The sequence shown here is derived from an EMBL/GenBank/DDBJ whole genome shotgun (WGS) entry which is preliminary data.</text>
</comment>
<feature type="compositionally biased region" description="Pro residues" evidence="1">
    <location>
        <begin position="567"/>
        <end position="576"/>
    </location>
</feature>
<dbReference type="Proteomes" id="UP000777438">
    <property type="component" value="Unassembled WGS sequence"/>
</dbReference>
<keyword evidence="2" id="KW-0472">Membrane</keyword>
<evidence type="ECO:0000256" key="1">
    <source>
        <dbReference type="SAM" id="MobiDB-lite"/>
    </source>
</evidence>
<evidence type="ECO:0000313" key="4">
    <source>
        <dbReference type="Proteomes" id="UP000777438"/>
    </source>
</evidence>
<feature type="region of interest" description="Disordered" evidence="1">
    <location>
        <begin position="488"/>
        <end position="587"/>
    </location>
</feature>
<dbReference type="EMBL" id="JAGPYM010000005">
    <property type="protein sequence ID" value="KAH6894182.1"/>
    <property type="molecule type" value="Genomic_DNA"/>
</dbReference>
<name>A0A9P9AS79_9HYPO</name>
<gene>
    <name evidence="3" type="ORF">B0T10DRAFT_456428</name>
</gene>
<feature type="compositionally biased region" description="Polar residues" evidence="1">
    <location>
        <begin position="263"/>
        <end position="278"/>
    </location>
</feature>
<feature type="compositionally biased region" description="Polar residues" evidence="1">
    <location>
        <begin position="301"/>
        <end position="310"/>
    </location>
</feature>
<reference evidence="3 4" key="1">
    <citation type="journal article" date="2021" name="Nat. Commun.">
        <title>Genetic determinants of endophytism in the Arabidopsis root mycobiome.</title>
        <authorList>
            <person name="Mesny F."/>
            <person name="Miyauchi S."/>
            <person name="Thiergart T."/>
            <person name="Pickel B."/>
            <person name="Atanasova L."/>
            <person name="Karlsson M."/>
            <person name="Huettel B."/>
            <person name="Barry K.W."/>
            <person name="Haridas S."/>
            <person name="Chen C."/>
            <person name="Bauer D."/>
            <person name="Andreopoulos W."/>
            <person name="Pangilinan J."/>
            <person name="LaButti K."/>
            <person name="Riley R."/>
            <person name="Lipzen A."/>
            <person name="Clum A."/>
            <person name="Drula E."/>
            <person name="Henrissat B."/>
            <person name="Kohler A."/>
            <person name="Grigoriev I.V."/>
            <person name="Martin F.M."/>
            <person name="Hacquard S."/>
        </authorList>
    </citation>
    <scope>NUCLEOTIDE SEQUENCE [LARGE SCALE GENOMIC DNA]</scope>
    <source>
        <strain evidence="3 4">MPI-CAGE-CH-0241</strain>
    </source>
</reference>
<feature type="transmembrane region" description="Helical" evidence="2">
    <location>
        <begin position="29"/>
        <end position="48"/>
    </location>
</feature>
<dbReference type="AlphaFoldDB" id="A0A9P9AS79"/>